<reference evidence="2" key="1">
    <citation type="journal article" date="2020" name="Stud. Mycol.">
        <title>101 Dothideomycetes genomes: a test case for predicting lifestyles and emergence of pathogens.</title>
        <authorList>
            <person name="Haridas S."/>
            <person name="Albert R."/>
            <person name="Binder M."/>
            <person name="Bloem J."/>
            <person name="Labutti K."/>
            <person name="Salamov A."/>
            <person name="Andreopoulos B."/>
            <person name="Baker S."/>
            <person name="Barry K."/>
            <person name="Bills G."/>
            <person name="Bluhm B."/>
            <person name="Cannon C."/>
            <person name="Castanera R."/>
            <person name="Culley D."/>
            <person name="Daum C."/>
            <person name="Ezra D."/>
            <person name="Gonzalez J."/>
            <person name="Henrissat B."/>
            <person name="Kuo A."/>
            <person name="Liang C."/>
            <person name="Lipzen A."/>
            <person name="Lutzoni F."/>
            <person name="Magnuson J."/>
            <person name="Mondo S."/>
            <person name="Nolan M."/>
            <person name="Ohm R."/>
            <person name="Pangilinan J."/>
            <person name="Park H.-J."/>
            <person name="Ramirez L."/>
            <person name="Alfaro M."/>
            <person name="Sun H."/>
            <person name="Tritt A."/>
            <person name="Yoshinaga Y."/>
            <person name="Zwiers L.-H."/>
            <person name="Turgeon B."/>
            <person name="Goodwin S."/>
            <person name="Spatafora J."/>
            <person name="Crous P."/>
            <person name="Grigoriev I."/>
        </authorList>
    </citation>
    <scope>NUCLEOTIDE SEQUENCE</scope>
    <source>
        <strain evidence="2">CBS 207.26</strain>
    </source>
</reference>
<dbReference type="InterPro" id="IPR055100">
    <property type="entry name" value="GNAT_LYC1-like"/>
</dbReference>
<proteinExistence type="predicted"/>
<dbReference type="Pfam" id="PF22998">
    <property type="entry name" value="GNAT_LYC1-like"/>
    <property type="match status" value="1"/>
</dbReference>
<keyword evidence="3" id="KW-1185">Reference proteome</keyword>
<dbReference type="InterPro" id="IPR016181">
    <property type="entry name" value="Acyl_CoA_acyltransferase"/>
</dbReference>
<sequence>MGSNINLPDGSSPTLALVNPTEEEKLVQFKLNGAEWRGALSLLAYLRREEVLSKQSLTRDGGITYWILIDTAAKENPLDPASPIRLPLASCETYRKKALVWHDGRVHETISHGIGSVFCAPHLRRRGYGARMMQELGKVLKTHQTTKENECLFSVLFSDIGKEFYAEYGWEPFNSVHVSVPAGMSKNIDLKGIPSAQPLYEDDLEELCKLDEALIRKSLESRANNSNTAVALIPDIETIRWHHAREDFVGTELHSKAPKVKGAIVGSEKGKRIWCYWTRMWYNQNPKEAKGNTLHLLRLVIEDEARSNWEGSGTNHVNGSSADHKHDDAIAALLLMAQREAQEWNMEEVEVWNPTSATVSAAQMLDPNAAVVNRDKESITSLKWFPPHEGHVAESIDWIGNEKYGWC</sequence>
<dbReference type="OrthoDB" id="2020070at2759"/>
<dbReference type="InterPro" id="IPR053013">
    <property type="entry name" value="LAT"/>
</dbReference>
<dbReference type="SUPFAM" id="SSF55729">
    <property type="entry name" value="Acyl-CoA N-acyltransferases (Nat)"/>
    <property type="match status" value="1"/>
</dbReference>
<name>A0A6A6EG11_9PEZI</name>
<dbReference type="PANTHER" id="PTHR34815:SF4">
    <property type="entry name" value="N-ACETYLTRANSFERASE DOMAIN-CONTAINING PROTEIN"/>
    <property type="match status" value="1"/>
</dbReference>
<gene>
    <name evidence="2" type="ORF">K469DRAFT_700800</name>
</gene>
<organism evidence="2 3">
    <name type="scientific">Zopfia rhizophila CBS 207.26</name>
    <dbReference type="NCBI Taxonomy" id="1314779"/>
    <lineage>
        <taxon>Eukaryota</taxon>
        <taxon>Fungi</taxon>
        <taxon>Dikarya</taxon>
        <taxon>Ascomycota</taxon>
        <taxon>Pezizomycotina</taxon>
        <taxon>Dothideomycetes</taxon>
        <taxon>Dothideomycetes incertae sedis</taxon>
        <taxon>Zopfiaceae</taxon>
        <taxon>Zopfia</taxon>
    </lineage>
</organism>
<dbReference type="PANTHER" id="PTHR34815">
    <property type="entry name" value="LYSINE ACETYLTRANSFERASE"/>
    <property type="match status" value="1"/>
</dbReference>
<evidence type="ECO:0000313" key="3">
    <source>
        <dbReference type="Proteomes" id="UP000800200"/>
    </source>
</evidence>
<dbReference type="AlphaFoldDB" id="A0A6A6EG11"/>
<accession>A0A6A6EG11</accession>
<dbReference type="Proteomes" id="UP000800200">
    <property type="component" value="Unassembled WGS sequence"/>
</dbReference>
<dbReference type="EMBL" id="ML994620">
    <property type="protein sequence ID" value="KAF2189578.1"/>
    <property type="molecule type" value="Genomic_DNA"/>
</dbReference>
<feature type="domain" description="LYC1 C-terminal" evidence="1">
    <location>
        <begin position="190"/>
        <end position="407"/>
    </location>
</feature>
<protein>
    <recommendedName>
        <fullName evidence="1">LYC1 C-terminal domain-containing protein</fullName>
    </recommendedName>
</protein>
<dbReference type="Gene3D" id="3.40.630.30">
    <property type="match status" value="1"/>
</dbReference>
<evidence type="ECO:0000259" key="1">
    <source>
        <dbReference type="Pfam" id="PF22998"/>
    </source>
</evidence>
<evidence type="ECO:0000313" key="2">
    <source>
        <dbReference type="EMBL" id="KAF2189578.1"/>
    </source>
</evidence>